<gene>
    <name evidence="1" type="ORF">GQ26_0400030</name>
</gene>
<protein>
    <submittedName>
        <fullName evidence="1">Uncharacterized protein</fullName>
    </submittedName>
</protein>
<organism evidence="1">
    <name type="scientific">Talaromyces marneffei PM1</name>
    <dbReference type="NCBI Taxonomy" id="1077442"/>
    <lineage>
        <taxon>Eukaryota</taxon>
        <taxon>Fungi</taxon>
        <taxon>Dikarya</taxon>
        <taxon>Ascomycota</taxon>
        <taxon>Pezizomycotina</taxon>
        <taxon>Eurotiomycetes</taxon>
        <taxon>Eurotiomycetidae</taxon>
        <taxon>Eurotiales</taxon>
        <taxon>Trichocomaceae</taxon>
        <taxon>Talaromyces</taxon>
        <taxon>Talaromyces sect. Talaromyces</taxon>
    </lineage>
</organism>
<reference evidence="1" key="1">
    <citation type="journal article" date="2014" name="PLoS Genet.">
        <title>Signature Gene Expression Reveals Novel Clues to the Molecular Mechanisms of Dimorphic Transition in Penicillium marneffei.</title>
        <authorList>
            <person name="Yang E."/>
            <person name="Wang G."/>
            <person name="Cai J."/>
            <person name="Woo P.C."/>
            <person name="Lau S.K."/>
            <person name="Yuen K.-Y."/>
            <person name="Chow W.-N."/>
            <person name="Lin X."/>
        </authorList>
    </citation>
    <scope>NUCLEOTIDE SEQUENCE [LARGE SCALE GENOMIC DNA]</scope>
    <source>
        <strain evidence="1">PM1</strain>
    </source>
</reference>
<evidence type="ECO:0000313" key="1">
    <source>
        <dbReference type="EMBL" id="KFX42806.1"/>
    </source>
</evidence>
<dbReference type="HOGENOM" id="CLU_1533578_0_0_1"/>
<accession>A0A093V7V1</accession>
<dbReference type="EMBL" id="JPOX01000040">
    <property type="protein sequence ID" value="KFX42806.1"/>
    <property type="molecule type" value="Genomic_DNA"/>
</dbReference>
<name>A0A093V7V1_TALMA</name>
<sequence>MKDVETSSNDGLRPCFVLQLHSKFPDNIKKTKETGYQRDSPLEVLEDKYAFSLNLENDYPAYNRHHLYVRAMPKVPQSPDLIPFYHENLPHNLALIFQSDDTSEKEETRLWNAIDDSILFLGEHTLRLGEIKIMIIGHIHVDFVDQMELDDGDSYFTQTIDVNLEFWLRIVQPRI</sequence>
<dbReference type="AlphaFoldDB" id="A0A093V7V1"/>
<comment type="caution">
    <text evidence="1">The sequence shown here is derived from an EMBL/GenBank/DDBJ whole genome shotgun (WGS) entry which is preliminary data.</text>
</comment>
<proteinExistence type="predicted"/>